<proteinExistence type="inferred from homology"/>
<dbReference type="PANTHER" id="PTHR11739">
    <property type="entry name" value="CITRATE SYNTHASE"/>
    <property type="match status" value="1"/>
</dbReference>
<comment type="similarity">
    <text evidence="2">Belongs to the citrate synthase family.</text>
</comment>
<dbReference type="Gene3D" id="1.10.580.10">
    <property type="entry name" value="Citrate Synthase, domain 1"/>
    <property type="match status" value="1"/>
</dbReference>
<dbReference type="InterPro" id="IPR016142">
    <property type="entry name" value="Citrate_synth-like_lrg_a-sub"/>
</dbReference>
<dbReference type="SUPFAM" id="SSF48256">
    <property type="entry name" value="Citrate synthase"/>
    <property type="match status" value="1"/>
</dbReference>
<dbReference type="InterPro" id="IPR016143">
    <property type="entry name" value="Citrate_synth-like_sm_a-sub"/>
</dbReference>
<dbReference type="EMBL" id="VOGB01000005">
    <property type="protein sequence ID" value="MQM73580.1"/>
    <property type="molecule type" value="Genomic_DNA"/>
</dbReference>
<evidence type="ECO:0000313" key="6">
    <source>
        <dbReference type="Proteomes" id="UP000473648"/>
    </source>
</evidence>
<dbReference type="PRINTS" id="PR00143">
    <property type="entry name" value="CITRTSNTHASE"/>
</dbReference>
<evidence type="ECO:0000256" key="1">
    <source>
        <dbReference type="ARBA" id="ARBA00005163"/>
    </source>
</evidence>
<dbReference type="Proteomes" id="UP000473648">
    <property type="component" value="Unassembled WGS sequence"/>
</dbReference>
<dbReference type="NCBIfam" id="NF010635">
    <property type="entry name" value="PRK14032.1"/>
    <property type="match status" value="1"/>
</dbReference>
<dbReference type="PANTHER" id="PTHR11739:SF4">
    <property type="entry name" value="CITRATE SYNTHASE, PEROXISOMAL"/>
    <property type="match status" value="1"/>
</dbReference>
<protein>
    <recommendedName>
        <fullName evidence="3">citrate synthase (unknown stereospecificity)</fullName>
        <ecNumber evidence="3">2.3.3.16</ecNumber>
    </recommendedName>
</protein>
<evidence type="ECO:0000256" key="2">
    <source>
        <dbReference type="ARBA" id="ARBA00010566"/>
    </source>
</evidence>
<name>A0A6L5GUX8_9FIRM</name>
<dbReference type="Pfam" id="PF00285">
    <property type="entry name" value="Citrate_synt"/>
    <property type="match status" value="1"/>
</dbReference>
<keyword evidence="6" id="KW-1185">Reference proteome</keyword>
<dbReference type="InterPro" id="IPR036969">
    <property type="entry name" value="Citrate_synthase_sf"/>
</dbReference>
<sequence length="457" mass="51274">MANDPFTQAFIRKYASRTVARDQIPMETYQAHKVSQGLRDEEGNGLVVGLTNISRADGFESVDGKRVPCEGKLWYRGIDINDIISGFTQCRFGYESAAFLLLFGDLPTQDELNDFRDVLDSQRALPPHFVRDIIMHSPSNDLMRMLTRCVLSLGAYDDNSEDTSPEYVLAQCVKLIAQFPLLVMYVYQSYNHYIKGNSLYLHRTRPNMSTSEILLSLLRPDRKYTDLEAWVLEVELILHMEHGGGNNSTFVDRVVSSTGTDTYSTMAAAIGSLKGPKHGGQILLVPEMMEDLSENIAGPGDMAGIKRYLSALLDRKAFDKSGKIYGIGNPVYSISDPRSEILRKYGEKLAAAKGQSDVFDLYAAVADLAPKMINERGLYHKPVCANIDFFSGFVYRMLNIPPELYTPMITVGRIVGWSAHRIEEIINGKVIMRPAYESLIPERRPFVPIEDRKEGGK</sequence>
<evidence type="ECO:0000256" key="4">
    <source>
        <dbReference type="ARBA" id="ARBA00022679"/>
    </source>
</evidence>
<evidence type="ECO:0000256" key="3">
    <source>
        <dbReference type="ARBA" id="ARBA00012972"/>
    </source>
</evidence>
<dbReference type="GO" id="GO:0005975">
    <property type="term" value="P:carbohydrate metabolic process"/>
    <property type="evidence" value="ECO:0007669"/>
    <property type="project" value="TreeGrafter"/>
</dbReference>
<keyword evidence="4" id="KW-0808">Transferase</keyword>
<dbReference type="AlphaFoldDB" id="A0A6L5GUX8"/>
<dbReference type="UniPathway" id="UPA00223"/>
<evidence type="ECO:0000313" key="5">
    <source>
        <dbReference type="EMBL" id="MQM73580.1"/>
    </source>
</evidence>
<gene>
    <name evidence="5" type="ORF">FRC53_09255</name>
</gene>
<dbReference type="EC" id="2.3.3.16" evidence="3"/>
<accession>A0A6L5GUX8</accession>
<comment type="caution">
    <text evidence="5">The sequence shown here is derived from an EMBL/GenBank/DDBJ whole genome shotgun (WGS) entry which is preliminary data.</text>
</comment>
<dbReference type="GO" id="GO:0036440">
    <property type="term" value="F:citrate synthase activity"/>
    <property type="evidence" value="ECO:0007669"/>
    <property type="project" value="UniProtKB-EC"/>
</dbReference>
<reference evidence="5" key="1">
    <citation type="journal article" date="2020" name="Appl. Environ. Microbiol.">
        <title>Medium-Chain Fatty Acid Synthesis by 'Candidatus Weimeria bifida' gen. nov., sp. nov., and 'Candidatus Pseudoramibacter fermentans' sp. nov.</title>
        <authorList>
            <person name="Scarborough M.J."/>
            <person name="Myers K.S."/>
            <person name="Donohue T.J."/>
            <person name="Noguera D.R."/>
        </authorList>
    </citation>
    <scope>NUCLEOTIDE SEQUENCE</scope>
    <source>
        <strain evidence="5">EUB1.1</strain>
    </source>
</reference>
<dbReference type="Gene3D" id="1.10.230.10">
    <property type="entry name" value="Cytochrome P450-Terp, domain 2"/>
    <property type="match status" value="1"/>
</dbReference>
<organism evidence="5 6">
    <name type="scientific">Candidatus Pseudoramibacter fermentans</name>
    <dbReference type="NCBI Taxonomy" id="2594427"/>
    <lineage>
        <taxon>Bacteria</taxon>
        <taxon>Bacillati</taxon>
        <taxon>Bacillota</taxon>
        <taxon>Clostridia</taxon>
        <taxon>Eubacteriales</taxon>
        <taxon>Eubacteriaceae</taxon>
        <taxon>Pseudoramibacter</taxon>
    </lineage>
</organism>
<comment type="pathway">
    <text evidence="1">Carbohydrate metabolism; tricarboxylic acid cycle.</text>
</comment>
<dbReference type="GO" id="GO:0006099">
    <property type="term" value="P:tricarboxylic acid cycle"/>
    <property type="evidence" value="ECO:0007669"/>
    <property type="project" value="UniProtKB-UniPathway"/>
</dbReference>
<dbReference type="GO" id="GO:0005829">
    <property type="term" value="C:cytosol"/>
    <property type="evidence" value="ECO:0007669"/>
    <property type="project" value="TreeGrafter"/>
</dbReference>
<dbReference type="InterPro" id="IPR002020">
    <property type="entry name" value="Citrate_synthase"/>
</dbReference>